<keyword evidence="1" id="KW-1133">Transmembrane helix</keyword>
<feature type="transmembrane region" description="Helical" evidence="1">
    <location>
        <begin position="117"/>
        <end position="136"/>
    </location>
</feature>
<feature type="transmembrane region" description="Helical" evidence="1">
    <location>
        <begin position="78"/>
        <end position="97"/>
    </location>
</feature>
<proteinExistence type="predicted"/>
<dbReference type="RefSeq" id="WP_131153272.1">
    <property type="nucleotide sequence ID" value="NZ_CP036402.1"/>
</dbReference>
<feature type="transmembrane region" description="Helical" evidence="1">
    <location>
        <begin position="6"/>
        <end position="27"/>
    </location>
</feature>
<reference evidence="2 3" key="1">
    <citation type="submission" date="2019-01" db="EMBL/GenBank/DDBJ databases">
        <title>Egibacter rhizosphaerae EGI 80759T.</title>
        <authorList>
            <person name="Chen D.-D."/>
            <person name="Tian Y."/>
            <person name="Jiao J.-Y."/>
            <person name="Zhang X.-T."/>
            <person name="Zhang Y.-G."/>
            <person name="Zhang Y."/>
            <person name="Xiao M."/>
            <person name="Shu W.-S."/>
            <person name="Li W.-J."/>
        </authorList>
    </citation>
    <scope>NUCLEOTIDE SEQUENCE [LARGE SCALE GENOMIC DNA]</scope>
    <source>
        <strain evidence="2 3">EGI 80759</strain>
    </source>
</reference>
<protein>
    <submittedName>
        <fullName evidence="2">Uncharacterized protein</fullName>
    </submittedName>
</protein>
<sequence>MPAVIRLIALAISKTFSKLFGLATITFFGRMPSRDDTKIAAVGLLSLAWIVLPVAVLFPEVGELVLPFLGGDEQLVRTVAAVLLVLVPAVVGGLTAFTVNHRVAGRSTVGQILKGYVYAPIIAVLVVAVLLVVPIVKLRQVARLRDVRHQTIMVRDDDLAECRDRVEAILQRVGLSTRRTEAELPIRALFRGLAWVLSDIFDRKLDGGMLQLTVGVDEREVELTVHGTDLTAVGPRREVAYVMALLNEGISEAPLYLTWDAPGQDLEDRMLALREALERGEPVDERALGRIAEELRWLALGTEAWDAVRRRLFVLERDAARHRAGETVRPDSRAV</sequence>
<keyword evidence="1" id="KW-0472">Membrane</keyword>
<dbReference type="Proteomes" id="UP000291469">
    <property type="component" value="Chromosome"/>
</dbReference>
<gene>
    <name evidence="2" type="ORF">ER308_00930</name>
</gene>
<dbReference type="EMBL" id="CP036402">
    <property type="protein sequence ID" value="QBI18274.1"/>
    <property type="molecule type" value="Genomic_DNA"/>
</dbReference>
<dbReference type="OrthoDB" id="5242965at2"/>
<organism evidence="2 3">
    <name type="scientific">Egibacter rhizosphaerae</name>
    <dbReference type="NCBI Taxonomy" id="1670831"/>
    <lineage>
        <taxon>Bacteria</taxon>
        <taxon>Bacillati</taxon>
        <taxon>Actinomycetota</taxon>
        <taxon>Nitriliruptoria</taxon>
        <taxon>Egibacterales</taxon>
        <taxon>Egibacteraceae</taxon>
        <taxon>Egibacter</taxon>
    </lineage>
</organism>
<feature type="transmembrane region" description="Helical" evidence="1">
    <location>
        <begin position="39"/>
        <end position="58"/>
    </location>
</feature>
<evidence type="ECO:0000256" key="1">
    <source>
        <dbReference type="SAM" id="Phobius"/>
    </source>
</evidence>
<dbReference type="KEGG" id="erz:ER308_00930"/>
<keyword evidence="3" id="KW-1185">Reference proteome</keyword>
<name>A0A411YAN9_9ACTN</name>
<evidence type="ECO:0000313" key="2">
    <source>
        <dbReference type="EMBL" id="QBI18274.1"/>
    </source>
</evidence>
<evidence type="ECO:0000313" key="3">
    <source>
        <dbReference type="Proteomes" id="UP000291469"/>
    </source>
</evidence>
<keyword evidence="1" id="KW-0812">Transmembrane</keyword>
<dbReference type="AlphaFoldDB" id="A0A411YAN9"/>
<accession>A0A411YAN9</accession>